<name>A0AAE0IL39_9PEZI</name>
<dbReference type="InterPro" id="IPR000627">
    <property type="entry name" value="Intradiol_dOase_C"/>
</dbReference>
<keyword evidence="3" id="KW-0560">Oxidoreductase</keyword>
<feature type="signal peptide" evidence="1">
    <location>
        <begin position="1"/>
        <end position="20"/>
    </location>
</feature>
<proteinExistence type="predicted"/>
<dbReference type="CDD" id="cd03457">
    <property type="entry name" value="intradiol_dioxygenase_like"/>
    <property type="match status" value="1"/>
</dbReference>
<dbReference type="Proteomes" id="UP001283341">
    <property type="component" value="Unassembled WGS sequence"/>
</dbReference>
<sequence length="365" mass="39952">MHIITSVLVAALLGQAPVLAHPGEDLRHEANLRRHYLSLQANNLDHCAEAFEAEGLHRRTINRRATRVAELGGSLDNLYRRQAPKITSSHKGSQGYKLDTDPKVVFAGNNNCVLTPEVTEGPFFVQGQDIRGTIVEKEIGVPLHLDFQLIDVTTCKPLKDVYIELWNVNATGVYSGAISPVNGIASDTSNLDRTFLRSVQKTDANGVVQFSTNFPGYYASRATHMHVMTHLNGVPKANNTMWDLSATYAGQLFFDQDFINAIEKLDLYSKNRQSKTKNETLTADSYVEYVTLGDKVDLNNGLFGWYRLGVNPTYNWTIMAAAQRLKEGGKIKTGNLGAGVLFLGGFPTYAPGAGGAPAPKPTKGL</sequence>
<dbReference type="GO" id="GO:0016702">
    <property type="term" value="F:oxidoreductase activity, acting on single donors with incorporation of molecular oxygen, incorporation of two atoms of oxygen"/>
    <property type="evidence" value="ECO:0007669"/>
    <property type="project" value="InterPro"/>
</dbReference>
<feature type="domain" description="Intradiol ring-cleavage dioxygenases" evidence="2">
    <location>
        <begin position="122"/>
        <end position="222"/>
    </location>
</feature>
<dbReference type="PANTHER" id="PTHR34315:SF1">
    <property type="entry name" value="INTRADIOL RING-CLEAVAGE DIOXYGENASES DOMAIN-CONTAINING PROTEIN-RELATED"/>
    <property type="match status" value="1"/>
</dbReference>
<accession>A0AAE0IL39</accession>
<dbReference type="AlphaFoldDB" id="A0AAE0IL39"/>
<feature type="chain" id="PRO_5042022462" evidence="1">
    <location>
        <begin position="21"/>
        <end position="365"/>
    </location>
</feature>
<evidence type="ECO:0000256" key="1">
    <source>
        <dbReference type="SAM" id="SignalP"/>
    </source>
</evidence>
<reference evidence="3" key="2">
    <citation type="submission" date="2023-06" db="EMBL/GenBank/DDBJ databases">
        <authorList>
            <consortium name="Lawrence Berkeley National Laboratory"/>
            <person name="Haridas S."/>
            <person name="Hensen N."/>
            <person name="Bonometti L."/>
            <person name="Westerberg I."/>
            <person name="Brannstrom I.O."/>
            <person name="Guillou S."/>
            <person name="Cros-Aarteil S."/>
            <person name="Calhoun S."/>
            <person name="Kuo A."/>
            <person name="Mondo S."/>
            <person name="Pangilinan J."/>
            <person name="Riley R."/>
            <person name="Labutti K."/>
            <person name="Andreopoulos B."/>
            <person name="Lipzen A."/>
            <person name="Chen C."/>
            <person name="Yanf M."/>
            <person name="Daum C."/>
            <person name="Ng V."/>
            <person name="Clum A."/>
            <person name="Steindorff A."/>
            <person name="Ohm R."/>
            <person name="Martin F."/>
            <person name="Silar P."/>
            <person name="Natvig D."/>
            <person name="Lalanne C."/>
            <person name="Gautier V."/>
            <person name="Ament-Velasquez S.L."/>
            <person name="Kruys A."/>
            <person name="Hutchinson M.I."/>
            <person name="Powell A.J."/>
            <person name="Barry K."/>
            <person name="Miller A.N."/>
            <person name="Grigoriev I.V."/>
            <person name="Debuchy R."/>
            <person name="Gladieux P."/>
            <person name="Thoren M.H."/>
            <person name="Johannesson H."/>
        </authorList>
    </citation>
    <scope>NUCLEOTIDE SEQUENCE</scope>
    <source>
        <strain evidence="3">CBS 118394</strain>
    </source>
</reference>
<gene>
    <name evidence="3" type="ORF">B0H66DRAFT_574058</name>
</gene>
<reference evidence="3" key="1">
    <citation type="journal article" date="2023" name="Mol. Phylogenet. Evol.">
        <title>Genome-scale phylogeny and comparative genomics of the fungal order Sordariales.</title>
        <authorList>
            <person name="Hensen N."/>
            <person name="Bonometti L."/>
            <person name="Westerberg I."/>
            <person name="Brannstrom I.O."/>
            <person name="Guillou S."/>
            <person name="Cros-Aarteil S."/>
            <person name="Calhoun S."/>
            <person name="Haridas S."/>
            <person name="Kuo A."/>
            <person name="Mondo S."/>
            <person name="Pangilinan J."/>
            <person name="Riley R."/>
            <person name="LaButti K."/>
            <person name="Andreopoulos B."/>
            <person name="Lipzen A."/>
            <person name="Chen C."/>
            <person name="Yan M."/>
            <person name="Daum C."/>
            <person name="Ng V."/>
            <person name="Clum A."/>
            <person name="Steindorff A."/>
            <person name="Ohm R.A."/>
            <person name="Martin F."/>
            <person name="Silar P."/>
            <person name="Natvig D.O."/>
            <person name="Lalanne C."/>
            <person name="Gautier V."/>
            <person name="Ament-Velasquez S.L."/>
            <person name="Kruys A."/>
            <person name="Hutchinson M.I."/>
            <person name="Powell A.J."/>
            <person name="Barry K."/>
            <person name="Miller A.N."/>
            <person name="Grigoriev I.V."/>
            <person name="Debuchy R."/>
            <person name="Gladieux P."/>
            <person name="Hiltunen Thoren M."/>
            <person name="Johannesson H."/>
        </authorList>
    </citation>
    <scope>NUCLEOTIDE SEQUENCE</scope>
    <source>
        <strain evidence="3">CBS 118394</strain>
    </source>
</reference>
<evidence type="ECO:0000313" key="4">
    <source>
        <dbReference type="Proteomes" id="UP001283341"/>
    </source>
</evidence>
<comment type="caution">
    <text evidence="3">The sequence shown here is derived from an EMBL/GenBank/DDBJ whole genome shotgun (WGS) entry which is preliminary data.</text>
</comment>
<keyword evidence="1" id="KW-0732">Signal</keyword>
<organism evidence="3 4">
    <name type="scientific">Apodospora peruviana</name>
    <dbReference type="NCBI Taxonomy" id="516989"/>
    <lineage>
        <taxon>Eukaryota</taxon>
        <taxon>Fungi</taxon>
        <taxon>Dikarya</taxon>
        <taxon>Ascomycota</taxon>
        <taxon>Pezizomycotina</taxon>
        <taxon>Sordariomycetes</taxon>
        <taxon>Sordariomycetidae</taxon>
        <taxon>Sordariales</taxon>
        <taxon>Lasiosphaeriaceae</taxon>
        <taxon>Apodospora</taxon>
    </lineage>
</organism>
<dbReference type="SUPFAM" id="SSF49482">
    <property type="entry name" value="Aromatic compound dioxygenase"/>
    <property type="match status" value="1"/>
</dbReference>
<evidence type="ECO:0000259" key="2">
    <source>
        <dbReference type="Pfam" id="PF00775"/>
    </source>
</evidence>
<dbReference type="Pfam" id="PF00775">
    <property type="entry name" value="Dioxygenase_C"/>
    <property type="match status" value="1"/>
</dbReference>
<protein>
    <submittedName>
        <fullName evidence="3">Intradiol ring-cleavage dioxygenase</fullName>
    </submittedName>
</protein>
<dbReference type="EMBL" id="JAUEDM010000002">
    <property type="protein sequence ID" value="KAK3326772.1"/>
    <property type="molecule type" value="Genomic_DNA"/>
</dbReference>
<evidence type="ECO:0000313" key="3">
    <source>
        <dbReference type="EMBL" id="KAK3326772.1"/>
    </source>
</evidence>
<dbReference type="PANTHER" id="PTHR34315">
    <property type="match status" value="1"/>
</dbReference>
<keyword evidence="4" id="KW-1185">Reference proteome</keyword>
<keyword evidence="3" id="KW-0223">Dioxygenase</keyword>
<dbReference type="GO" id="GO:0008199">
    <property type="term" value="F:ferric iron binding"/>
    <property type="evidence" value="ECO:0007669"/>
    <property type="project" value="InterPro"/>
</dbReference>
<dbReference type="InterPro" id="IPR015889">
    <property type="entry name" value="Intradiol_dOase_core"/>
</dbReference>
<dbReference type="Gene3D" id="2.60.130.10">
    <property type="entry name" value="Aromatic compound dioxygenase"/>
    <property type="match status" value="1"/>
</dbReference>